<dbReference type="GO" id="GO:0005829">
    <property type="term" value="C:cytosol"/>
    <property type="evidence" value="ECO:0007669"/>
    <property type="project" value="TreeGrafter"/>
</dbReference>
<evidence type="ECO:0000259" key="10">
    <source>
        <dbReference type="Pfam" id="PF00185"/>
    </source>
</evidence>
<proteinExistence type="inferred from homology"/>
<name>A0A6J4U914_9ACTN</name>
<keyword evidence="4 9" id="KW-0808">Transferase</keyword>
<dbReference type="GO" id="GO:0016597">
    <property type="term" value="F:amino acid binding"/>
    <property type="evidence" value="ECO:0007669"/>
    <property type="project" value="InterPro"/>
</dbReference>
<dbReference type="InterPro" id="IPR006130">
    <property type="entry name" value="Asp/Orn_carbamoylTrfase"/>
</dbReference>
<comment type="catalytic activity">
    <reaction evidence="7">
        <text>carbamoyl phosphate + L-aspartate = N-carbamoyl-L-aspartate + phosphate + H(+)</text>
        <dbReference type="Rhea" id="RHEA:20013"/>
        <dbReference type="ChEBI" id="CHEBI:15378"/>
        <dbReference type="ChEBI" id="CHEBI:29991"/>
        <dbReference type="ChEBI" id="CHEBI:32814"/>
        <dbReference type="ChEBI" id="CHEBI:43474"/>
        <dbReference type="ChEBI" id="CHEBI:58228"/>
        <dbReference type="EC" id="2.1.3.2"/>
    </reaction>
</comment>
<gene>
    <name evidence="12" type="ORF">AVDCRST_MAG79-1956</name>
</gene>
<organism evidence="12">
    <name type="scientific">uncultured Thermoleophilia bacterium</name>
    <dbReference type="NCBI Taxonomy" id="1497501"/>
    <lineage>
        <taxon>Bacteria</taxon>
        <taxon>Bacillati</taxon>
        <taxon>Actinomycetota</taxon>
        <taxon>Thermoleophilia</taxon>
        <taxon>environmental samples</taxon>
    </lineage>
</organism>
<comment type="pathway">
    <text evidence="1">Pyrimidine metabolism; UMP biosynthesis via de novo pathway; (S)-dihydroorotate from bicarbonate: step 2/3.</text>
</comment>
<dbReference type="Pfam" id="PF02729">
    <property type="entry name" value="OTCace_N"/>
    <property type="match status" value="1"/>
</dbReference>
<evidence type="ECO:0000259" key="11">
    <source>
        <dbReference type="Pfam" id="PF02729"/>
    </source>
</evidence>
<evidence type="ECO:0000256" key="8">
    <source>
        <dbReference type="NCBIfam" id="TIGR00670"/>
    </source>
</evidence>
<dbReference type="EMBL" id="CADCWC010000294">
    <property type="protein sequence ID" value="CAA9542164.1"/>
    <property type="molecule type" value="Genomic_DNA"/>
</dbReference>
<dbReference type="PANTHER" id="PTHR45753:SF6">
    <property type="entry name" value="ASPARTATE CARBAMOYLTRANSFERASE"/>
    <property type="match status" value="1"/>
</dbReference>
<evidence type="ECO:0000256" key="6">
    <source>
        <dbReference type="ARBA" id="ARBA00043884"/>
    </source>
</evidence>
<reference evidence="12" key="1">
    <citation type="submission" date="2020-02" db="EMBL/GenBank/DDBJ databases">
        <authorList>
            <person name="Meier V. D."/>
        </authorList>
    </citation>
    <scope>NUCLEOTIDE SEQUENCE</scope>
    <source>
        <strain evidence="12">AVDCRST_MAG79</strain>
    </source>
</reference>
<dbReference type="NCBIfam" id="NF002032">
    <property type="entry name" value="PRK00856.1"/>
    <property type="match status" value="1"/>
</dbReference>
<dbReference type="SUPFAM" id="SSF53671">
    <property type="entry name" value="Aspartate/ornithine carbamoyltransferase"/>
    <property type="match status" value="1"/>
</dbReference>
<dbReference type="InterPro" id="IPR002082">
    <property type="entry name" value="Asp_carbamoyltransf"/>
</dbReference>
<feature type="non-terminal residue" evidence="12">
    <location>
        <position position="1"/>
    </location>
</feature>
<dbReference type="Pfam" id="PF00185">
    <property type="entry name" value="OTCace"/>
    <property type="match status" value="1"/>
</dbReference>
<protein>
    <recommendedName>
        <fullName evidence="3 8">Aspartate carbamoyltransferase</fullName>
        <ecNumber evidence="3 8">2.1.3.2</ecNumber>
    </recommendedName>
</protein>
<feature type="domain" description="Aspartate/ornithine carbamoyltransferase Asp/Orn-binding" evidence="10">
    <location>
        <begin position="99"/>
        <end position="242"/>
    </location>
</feature>
<dbReference type="UniPathway" id="UPA00070">
    <property type="reaction ID" value="UER00116"/>
</dbReference>
<evidence type="ECO:0000313" key="12">
    <source>
        <dbReference type="EMBL" id="CAA9542164.1"/>
    </source>
</evidence>
<sequence length="266" mass="28048">TRTAASFELAAKRLSADVVSLKASGSSVDKGESLKDTILTLDAYGPDVVVLRHPHAGAASLTTRWTGAHVVNAGDGKHQHPTQCLLDLYSIREAVGRLEGLHVAIVGDVLHSRVARSAIEGFTTMGIDVTLVGPPTLLPRGIEATGVRVSTDIAAIADADVVYVLRMQQERMEAGAAYVPSLREYAARWGVTRARLRPSQLVMHAGPMNRGVEIAGDVADSAGSLVLRQVSAGLVVRMAVLYDLITAPVVGEPSRPRAAEPVGAVR</sequence>
<dbReference type="NCBIfam" id="TIGR00670">
    <property type="entry name" value="asp_carb_tr"/>
    <property type="match status" value="1"/>
</dbReference>
<dbReference type="GO" id="GO:0006520">
    <property type="term" value="P:amino acid metabolic process"/>
    <property type="evidence" value="ECO:0007669"/>
    <property type="project" value="InterPro"/>
</dbReference>
<evidence type="ECO:0000256" key="7">
    <source>
        <dbReference type="ARBA" id="ARBA00048859"/>
    </source>
</evidence>
<accession>A0A6J4U914</accession>
<comment type="similarity">
    <text evidence="2">Belongs to the aspartate/ornithine carbamoyltransferase superfamily. ATCase family.</text>
</comment>
<evidence type="ECO:0000256" key="1">
    <source>
        <dbReference type="ARBA" id="ARBA00004852"/>
    </source>
</evidence>
<evidence type="ECO:0000256" key="5">
    <source>
        <dbReference type="ARBA" id="ARBA00022975"/>
    </source>
</evidence>
<dbReference type="PRINTS" id="PR00101">
    <property type="entry name" value="ATCASE"/>
</dbReference>
<dbReference type="GO" id="GO:0044205">
    <property type="term" value="P:'de novo' UMP biosynthetic process"/>
    <property type="evidence" value="ECO:0007669"/>
    <property type="project" value="UniProtKB-UniPathway"/>
</dbReference>
<dbReference type="InterPro" id="IPR006132">
    <property type="entry name" value="Asp/Orn_carbamoyltranf_P-bd"/>
</dbReference>
<evidence type="ECO:0000256" key="4">
    <source>
        <dbReference type="ARBA" id="ARBA00022679"/>
    </source>
</evidence>
<dbReference type="GO" id="GO:0006207">
    <property type="term" value="P:'de novo' pyrimidine nucleobase biosynthetic process"/>
    <property type="evidence" value="ECO:0007669"/>
    <property type="project" value="InterPro"/>
</dbReference>
<dbReference type="Gene3D" id="3.40.50.1370">
    <property type="entry name" value="Aspartate/ornithine carbamoyltransferase"/>
    <property type="match status" value="2"/>
</dbReference>
<feature type="domain" description="Aspartate/ornithine carbamoyltransferase carbamoyl-P binding" evidence="11">
    <location>
        <begin position="1"/>
        <end position="93"/>
    </location>
</feature>
<dbReference type="InterPro" id="IPR036901">
    <property type="entry name" value="Asp/Orn_carbamoylTrfase_sf"/>
</dbReference>
<evidence type="ECO:0000256" key="9">
    <source>
        <dbReference type="RuleBase" id="RU003634"/>
    </source>
</evidence>
<evidence type="ECO:0000256" key="3">
    <source>
        <dbReference type="ARBA" id="ARBA00013008"/>
    </source>
</evidence>
<dbReference type="PANTHER" id="PTHR45753">
    <property type="entry name" value="ORNITHINE CARBAMOYLTRANSFERASE, MITOCHONDRIAL"/>
    <property type="match status" value="1"/>
</dbReference>
<dbReference type="PRINTS" id="PR00100">
    <property type="entry name" value="AOTCASE"/>
</dbReference>
<dbReference type="GO" id="GO:0004070">
    <property type="term" value="F:aspartate carbamoyltransferase activity"/>
    <property type="evidence" value="ECO:0007669"/>
    <property type="project" value="UniProtKB-UniRule"/>
</dbReference>
<keyword evidence="5" id="KW-0665">Pyrimidine biosynthesis</keyword>
<dbReference type="AlphaFoldDB" id="A0A6J4U914"/>
<evidence type="ECO:0000256" key="2">
    <source>
        <dbReference type="ARBA" id="ARBA00008896"/>
    </source>
</evidence>
<dbReference type="EC" id="2.1.3.2" evidence="3 8"/>
<dbReference type="InterPro" id="IPR006131">
    <property type="entry name" value="Asp_carbamoyltransf_Asp/Orn-bd"/>
</dbReference>
<comment type="function">
    <text evidence="6">Catalyzes the condensation of carbamoyl phosphate and aspartate to form carbamoyl aspartate and inorganic phosphate, the committed step in the de novo pyrimidine nucleotide biosynthesis pathway.</text>
</comment>